<feature type="transmembrane region" description="Helical" evidence="2">
    <location>
        <begin position="280"/>
        <end position="305"/>
    </location>
</feature>
<evidence type="ECO:0000256" key="1">
    <source>
        <dbReference type="SAM" id="MobiDB-lite"/>
    </source>
</evidence>
<reference evidence="3" key="1">
    <citation type="submission" date="2023-02" db="EMBL/GenBank/DDBJ databases">
        <title>Actinokineospora globicatena NBRC 15670.</title>
        <authorList>
            <person name="Ichikawa N."/>
            <person name="Sato H."/>
            <person name="Tonouchi N."/>
        </authorList>
    </citation>
    <scope>NUCLEOTIDE SEQUENCE</scope>
    <source>
        <strain evidence="3">NBRC 15670</strain>
    </source>
</reference>
<organism evidence="3 4">
    <name type="scientific">Actinokineospora globicatena</name>
    <dbReference type="NCBI Taxonomy" id="103729"/>
    <lineage>
        <taxon>Bacteria</taxon>
        <taxon>Bacillati</taxon>
        <taxon>Actinomycetota</taxon>
        <taxon>Actinomycetes</taxon>
        <taxon>Pseudonocardiales</taxon>
        <taxon>Pseudonocardiaceae</taxon>
        <taxon>Actinokineospora</taxon>
    </lineage>
</organism>
<dbReference type="EMBL" id="BSSD01000002">
    <property type="protein sequence ID" value="GLW91203.1"/>
    <property type="molecule type" value="Genomic_DNA"/>
</dbReference>
<evidence type="ECO:0000313" key="3">
    <source>
        <dbReference type="EMBL" id="GLW91203.1"/>
    </source>
</evidence>
<feature type="region of interest" description="Disordered" evidence="1">
    <location>
        <begin position="140"/>
        <end position="165"/>
    </location>
</feature>
<protein>
    <submittedName>
        <fullName evidence="3">Uncharacterized protein</fullName>
    </submittedName>
</protein>
<dbReference type="AlphaFoldDB" id="A0A9W6V9Q4"/>
<sequence length="403" mass="43525">MTHPPQDSFWARVFGRRGPVARPEPRRPDPVEQPRTPAVALIAEARARGEADARKHVRDGWSFTDAAGATRDAEAGIEDYANLLRERGRAAVASARDLHLAVLQQTAPLREQREEARERMTAARQMMSRLAGREAWLREPDLDRPPSAEEDQAAQEIPDDDPAWEGETTALGLPWRVLILTGLVAALSPVHYLVFQHFLSGTLAPAGIWALGVSSAVLMVVGPHVAALMLRSGRATGSDRTLVPAAVVLGLAWATMAVFLGLVAAAVVSVDHVRLAALDITGTTLVVMVVAGLLVGGAVSFMIGLARRHPFQEAYAESRRRFEELDARLQATILHLDPGFADFDVVVPDTGGRQPETLIEAIEAAYRAAEYAYFDALSATTGDPTFTEAVEHRLGLPRRAAAG</sequence>
<keyword evidence="2" id="KW-0472">Membrane</keyword>
<feature type="compositionally biased region" description="Basic and acidic residues" evidence="1">
    <location>
        <begin position="23"/>
        <end position="32"/>
    </location>
</feature>
<name>A0A9W6V9Q4_9PSEU</name>
<evidence type="ECO:0000256" key="2">
    <source>
        <dbReference type="SAM" id="Phobius"/>
    </source>
</evidence>
<keyword evidence="4" id="KW-1185">Reference proteome</keyword>
<feature type="compositionally biased region" description="Acidic residues" evidence="1">
    <location>
        <begin position="148"/>
        <end position="164"/>
    </location>
</feature>
<dbReference type="Proteomes" id="UP001165042">
    <property type="component" value="Unassembled WGS sequence"/>
</dbReference>
<feature type="region of interest" description="Disordered" evidence="1">
    <location>
        <begin position="1"/>
        <end position="36"/>
    </location>
</feature>
<proteinExistence type="predicted"/>
<comment type="caution">
    <text evidence="3">The sequence shown here is derived from an EMBL/GenBank/DDBJ whole genome shotgun (WGS) entry which is preliminary data.</text>
</comment>
<keyword evidence="2" id="KW-1133">Transmembrane helix</keyword>
<feature type="transmembrane region" description="Helical" evidence="2">
    <location>
        <begin position="242"/>
        <end position="268"/>
    </location>
</feature>
<keyword evidence="2" id="KW-0812">Transmembrane</keyword>
<gene>
    <name evidence="3" type="ORF">Aglo03_20190</name>
</gene>
<accession>A0A9W6V9Q4</accession>
<dbReference type="RefSeq" id="WP_285609782.1">
    <property type="nucleotide sequence ID" value="NZ_BSSD01000002.1"/>
</dbReference>
<evidence type="ECO:0000313" key="4">
    <source>
        <dbReference type="Proteomes" id="UP001165042"/>
    </source>
</evidence>
<feature type="transmembrane region" description="Helical" evidence="2">
    <location>
        <begin position="177"/>
        <end position="195"/>
    </location>
</feature>
<feature type="transmembrane region" description="Helical" evidence="2">
    <location>
        <begin position="207"/>
        <end position="230"/>
    </location>
</feature>